<keyword evidence="3" id="KW-1003">Cell membrane</keyword>
<feature type="transmembrane region" description="Helical" evidence="7">
    <location>
        <begin position="321"/>
        <end position="341"/>
    </location>
</feature>
<dbReference type="PANTHER" id="PTHR30193">
    <property type="entry name" value="ABC TRANSPORTER PERMEASE PROTEIN"/>
    <property type="match status" value="1"/>
</dbReference>
<keyword evidence="6 7" id="KW-0472">Membrane</keyword>
<evidence type="ECO:0000256" key="6">
    <source>
        <dbReference type="ARBA" id="ARBA00023136"/>
    </source>
</evidence>
<protein>
    <submittedName>
        <fullName evidence="10">Carbohydrate ABC transporter permease</fullName>
    </submittedName>
</protein>
<comment type="caution">
    <text evidence="10">The sequence shown here is derived from an EMBL/GenBank/DDBJ whole genome shotgun (WGS) entry which is preliminary data.</text>
</comment>
<evidence type="ECO:0000256" key="8">
    <source>
        <dbReference type="SAM" id="MobiDB-lite"/>
    </source>
</evidence>
<feature type="transmembrane region" description="Helical" evidence="7">
    <location>
        <begin position="67"/>
        <end position="86"/>
    </location>
</feature>
<feature type="domain" description="ABC transmembrane type-1" evidence="9">
    <location>
        <begin position="128"/>
        <end position="340"/>
    </location>
</feature>
<name>A0ABW5XKC0_9MICO</name>
<dbReference type="Gene3D" id="1.10.3720.10">
    <property type="entry name" value="MetI-like"/>
    <property type="match status" value="1"/>
</dbReference>
<sequence length="350" mass="38804">MTTPVVGVQDPTPQDVLHPTEPSPDRTQQDKAAESSPINTEPVDSKVPGHRKTTRVKQFDRTKWRQYLAFLALAGPNLALLLIFTYKPLIESFRFSVLQWNIGSPRARFVGLQNYVEFFTAARSLNVLWNTFVFTIATVGGALVIGLALALLLNRKLVGRGLARTVTFAPYVLSGIAVGILWLYIFDPRYGLLRTVLGWFGISSPDWYNDGGWAMAMIIIVYLWKHAGYVALIYLAGLQAIPQDLYDAASLDGASKPRILRSITVPLLGPTTFFLLITTLLSSLQSFDLIHAMTKGGPLGSTTTLMYQIYQESFVNGRAGYASAVATILFVILLVITVIQLKYVEKKVHY</sequence>
<dbReference type="EMBL" id="JBHUOP010000009">
    <property type="protein sequence ID" value="MFD2841765.1"/>
    <property type="molecule type" value="Genomic_DNA"/>
</dbReference>
<evidence type="ECO:0000256" key="1">
    <source>
        <dbReference type="ARBA" id="ARBA00004651"/>
    </source>
</evidence>
<dbReference type="CDD" id="cd06261">
    <property type="entry name" value="TM_PBP2"/>
    <property type="match status" value="1"/>
</dbReference>
<keyword evidence="11" id="KW-1185">Reference proteome</keyword>
<accession>A0ABW5XKC0</accession>
<comment type="similarity">
    <text evidence="7">Belongs to the binding-protein-dependent transport system permease family.</text>
</comment>
<evidence type="ECO:0000256" key="4">
    <source>
        <dbReference type="ARBA" id="ARBA00022692"/>
    </source>
</evidence>
<gene>
    <name evidence="10" type="ORF">ACFSYH_14485</name>
</gene>
<dbReference type="InterPro" id="IPR051393">
    <property type="entry name" value="ABC_transporter_permease"/>
</dbReference>
<proteinExistence type="inferred from homology"/>
<dbReference type="PROSITE" id="PS50928">
    <property type="entry name" value="ABC_TM1"/>
    <property type="match status" value="1"/>
</dbReference>
<dbReference type="InterPro" id="IPR035906">
    <property type="entry name" value="MetI-like_sf"/>
</dbReference>
<dbReference type="Pfam" id="PF00528">
    <property type="entry name" value="BPD_transp_1"/>
    <property type="match status" value="1"/>
</dbReference>
<evidence type="ECO:0000256" key="5">
    <source>
        <dbReference type="ARBA" id="ARBA00022989"/>
    </source>
</evidence>
<reference evidence="11" key="1">
    <citation type="journal article" date="2019" name="Int. J. Syst. Evol. Microbiol.">
        <title>The Global Catalogue of Microorganisms (GCM) 10K type strain sequencing project: providing services to taxonomists for standard genome sequencing and annotation.</title>
        <authorList>
            <consortium name="The Broad Institute Genomics Platform"/>
            <consortium name="The Broad Institute Genome Sequencing Center for Infectious Disease"/>
            <person name="Wu L."/>
            <person name="Ma J."/>
        </authorList>
    </citation>
    <scope>NUCLEOTIDE SEQUENCE [LARGE SCALE GENOMIC DNA]</scope>
    <source>
        <strain evidence="11">KCTC 33576</strain>
    </source>
</reference>
<dbReference type="InterPro" id="IPR000515">
    <property type="entry name" value="MetI-like"/>
</dbReference>
<keyword evidence="2 7" id="KW-0813">Transport</keyword>
<evidence type="ECO:0000256" key="2">
    <source>
        <dbReference type="ARBA" id="ARBA00022448"/>
    </source>
</evidence>
<feature type="compositionally biased region" description="Basic and acidic residues" evidence="8">
    <location>
        <begin position="23"/>
        <end position="33"/>
    </location>
</feature>
<dbReference type="SUPFAM" id="SSF161098">
    <property type="entry name" value="MetI-like"/>
    <property type="match status" value="1"/>
</dbReference>
<feature type="transmembrane region" description="Helical" evidence="7">
    <location>
        <begin position="165"/>
        <end position="185"/>
    </location>
</feature>
<feature type="transmembrane region" description="Helical" evidence="7">
    <location>
        <begin position="213"/>
        <end position="238"/>
    </location>
</feature>
<evidence type="ECO:0000259" key="9">
    <source>
        <dbReference type="PROSITE" id="PS50928"/>
    </source>
</evidence>
<dbReference type="PANTHER" id="PTHR30193:SF37">
    <property type="entry name" value="INNER MEMBRANE ABC TRANSPORTER PERMEASE PROTEIN YCJO"/>
    <property type="match status" value="1"/>
</dbReference>
<evidence type="ECO:0000313" key="10">
    <source>
        <dbReference type="EMBL" id="MFD2841765.1"/>
    </source>
</evidence>
<dbReference type="RefSeq" id="WP_377468120.1">
    <property type="nucleotide sequence ID" value="NZ_JBHUOP010000009.1"/>
</dbReference>
<organism evidence="10 11">
    <name type="scientific">Populibacterium corticicola</name>
    <dbReference type="NCBI Taxonomy" id="1812826"/>
    <lineage>
        <taxon>Bacteria</taxon>
        <taxon>Bacillati</taxon>
        <taxon>Actinomycetota</taxon>
        <taxon>Actinomycetes</taxon>
        <taxon>Micrococcales</taxon>
        <taxon>Jonesiaceae</taxon>
        <taxon>Populibacterium</taxon>
    </lineage>
</organism>
<feature type="transmembrane region" description="Helical" evidence="7">
    <location>
        <begin position="259"/>
        <end position="281"/>
    </location>
</feature>
<comment type="subcellular location">
    <subcellularLocation>
        <location evidence="1 7">Cell membrane</location>
        <topology evidence="1 7">Multi-pass membrane protein</topology>
    </subcellularLocation>
</comment>
<evidence type="ECO:0000256" key="7">
    <source>
        <dbReference type="RuleBase" id="RU363032"/>
    </source>
</evidence>
<evidence type="ECO:0000256" key="3">
    <source>
        <dbReference type="ARBA" id="ARBA00022475"/>
    </source>
</evidence>
<feature type="region of interest" description="Disordered" evidence="8">
    <location>
        <begin position="1"/>
        <end position="54"/>
    </location>
</feature>
<dbReference type="Proteomes" id="UP001597391">
    <property type="component" value="Unassembled WGS sequence"/>
</dbReference>
<feature type="transmembrane region" description="Helical" evidence="7">
    <location>
        <begin position="127"/>
        <end position="153"/>
    </location>
</feature>
<keyword evidence="5 7" id="KW-1133">Transmembrane helix</keyword>
<evidence type="ECO:0000313" key="11">
    <source>
        <dbReference type="Proteomes" id="UP001597391"/>
    </source>
</evidence>
<keyword evidence="4 7" id="KW-0812">Transmembrane</keyword>